<name>A0A0K2TN18_LEPSM</name>
<dbReference type="AlphaFoldDB" id="A0A0K2TN18"/>
<sequence>MGFKMSNFTPRQQVYFLIVGQDILSCLGKYLNERKMEKTKLIPQ</sequence>
<dbReference type="EMBL" id="HACA01009666">
    <property type="protein sequence ID" value="CDW27027.1"/>
    <property type="molecule type" value="Transcribed_RNA"/>
</dbReference>
<evidence type="ECO:0000313" key="1">
    <source>
        <dbReference type="EMBL" id="CDW27027.1"/>
    </source>
</evidence>
<proteinExistence type="predicted"/>
<organism evidence="1">
    <name type="scientific">Lepeophtheirus salmonis</name>
    <name type="common">Salmon louse</name>
    <name type="synonym">Caligus salmonis</name>
    <dbReference type="NCBI Taxonomy" id="72036"/>
    <lineage>
        <taxon>Eukaryota</taxon>
        <taxon>Metazoa</taxon>
        <taxon>Ecdysozoa</taxon>
        <taxon>Arthropoda</taxon>
        <taxon>Crustacea</taxon>
        <taxon>Multicrustacea</taxon>
        <taxon>Hexanauplia</taxon>
        <taxon>Copepoda</taxon>
        <taxon>Siphonostomatoida</taxon>
        <taxon>Caligidae</taxon>
        <taxon>Lepeophtheirus</taxon>
    </lineage>
</organism>
<accession>A0A0K2TN18</accession>
<protein>
    <submittedName>
        <fullName evidence="1">Uncharacterized protein</fullName>
    </submittedName>
</protein>
<reference evidence="1" key="1">
    <citation type="submission" date="2014-05" db="EMBL/GenBank/DDBJ databases">
        <authorList>
            <person name="Chronopoulou M."/>
        </authorList>
    </citation>
    <scope>NUCLEOTIDE SEQUENCE</scope>
    <source>
        <tissue evidence="1">Whole organism</tissue>
    </source>
</reference>